<sequence length="132" mass="15178">MSVVRVVYDHRVDGEGLITHEKEVRLHRELCEIMDAYPWAAEIDGFEKYGVGGCFHFLLGKDNVYACYQYVPVDVDSGILNLDIVMKPGFLNIFGRKSVSKDFDIVSIPEVKAAVKELFEHTVESLYEKYRR</sequence>
<name>A0AAU6VJQ7_UNCXX</name>
<organism evidence="1">
    <name type="scientific">bacterium 19MO03SA05</name>
    <dbReference type="NCBI Taxonomy" id="2920620"/>
    <lineage>
        <taxon>Bacteria</taxon>
    </lineage>
</organism>
<dbReference type="EMBL" id="CP095351">
    <property type="protein sequence ID" value="XAG86545.1"/>
    <property type="molecule type" value="Genomic_DNA"/>
</dbReference>
<proteinExistence type="predicted"/>
<reference evidence="1" key="1">
    <citation type="submission" date="2022-03" db="EMBL/GenBank/DDBJ databases">
        <title>Sea Food Isolates.</title>
        <authorList>
            <person name="Li c."/>
        </authorList>
    </citation>
    <scope>NUCLEOTIDE SEQUENCE</scope>
    <source>
        <strain evidence="1">19MO03SA05</strain>
    </source>
</reference>
<evidence type="ECO:0008006" key="2">
    <source>
        <dbReference type="Google" id="ProtNLM"/>
    </source>
</evidence>
<accession>A0AAU6VJQ7</accession>
<protein>
    <recommendedName>
        <fullName evidence="2">YdhG-like domain-containing protein</fullName>
    </recommendedName>
</protein>
<evidence type="ECO:0000313" key="1">
    <source>
        <dbReference type="EMBL" id="XAG86545.1"/>
    </source>
</evidence>
<dbReference type="AlphaFoldDB" id="A0AAU6VJQ7"/>
<gene>
    <name evidence="1" type="ORF">MRM63_15695</name>
</gene>